<gene>
    <name evidence="1" type="ORF">M3202_12865</name>
</gene>
<evidence type="ECO:0000313" key="1">
    <source>
        <dbReference type="EMBL" id="MCM3714973.1"/>
    </source>
</evidence>
<dbReference type="InterPro" id="IPR035069">
    <property type="entry name" value="TTHA1013/TTHA0281-like"/>
</dbReference>
<accession>A0A9X2DTF0</accession>
<dbReference type="Proteomes" id="UP001139179">
    <property type="component" value="Unassembled WGS sequence"/>
</dbReference>
<protein>
    <submittedName>
        <fullName evidence="1">Type II toxin-antitoxin system HicB family antitoxin</fullName>
    </submittedName>
</protein>
<dbReference type="EMBL" id="JAMBOL010000011">
    <property type="protein sequence ID" value="MCM3714973.1"/>
    <property type="molecule type" value="Genomic_DNA"/>
</dbReference>
<sequence length="105" mass="12506">MTRESRLLRDGFHPEDFQWRVRKVFDWCGKVEIMIELEELDGCLSFGDTVREAKDGLKEALYLWIRRHGEQQLPEVQQSAHLIILEPPMTTKEFHHVNDEVKKMN</sequence>
<evidence type="ECO:0000313" key="2">
    <source>
        <dbReference type="Proteomes" id="UP001139179"/>
    </source>
</evidence>
<name>A0A9X2DTF0_9BACI</name>
<dbReference type="SUPFAM" id="SSF143100">
    <property type="entry name" value="TTHA1013/TTHA0281-like"/>
    <property type="match status" value="1"/>
</dbReference>
<proteinExistence type="predicted"/>
<dbReference type="AlphaFoldDB" id="A0A9X2DTF0"/>
<keyword evidence="2" id="KW-1185">Reference proteome</keyword>
<dbReference type="RefSeq" id="WP_251223742.1">
    <property type="nucleotide sequence ID" value="NZ_JAMBOL010000011.1"/>
</dbReference>
<reference evidence="1" key="1">
    <citation type="submission" date="2022-05" db="EMBL/GenBank/DDBJ databases">
        <title>Comparative Genomics of Spacecraft Associated Microbes.</title>
        <authorList>
            <person name="Tran M.T."/>
            <person name="Wright A."/>
            <person name="Seuylemezian A."/>
            <person name="Eisen J."/>
            <person name="Coil D."/>
        </authorList>
    </citation>
    <scope>NUCLEOTIDE SEQUENCE</scope>
    <source>
        <strain evidence="1">214.1.1</strain>
    </source>
</reference>
<organism evidence="1 2">
    <name type="scientific">Halalkalibacter oceani</name>
    <dbReference type="NCBI Taxonomy" id="1653776"/>
    <lineage>
        <taxon>Bacteria</taxon>
        <taxon>Bacillati</taxon>
        <taxon>Bacillota</taxon>
        <taxon>Bacilli</taxon>
        <taxon>Bacillales</taxon>
        <taxon>Bacillaceae</taxon>
        <taxon>Halalkalibacter</taxon>
    </lineage>
</organism>
<comment type="caution">
    <text evidence="1">The sequence shown here is derived from an EMBL/GenBank/DDBJ whole genome shotgun (WGS) entry which is preliminary data.</text>
</comment>
<dbReference type="Gene3D" id="3.30.160.250">
    <property type="match status" value="1"/>
</dbReference>